<dbReference type="SUPFAM" id="SSF52540">
    <property type="entry name" value="P-loop containing nucleoside triphosphate hydrolases"/>
    <property type="match status" value="1"/>
</dbReference>
<reference evidence="1 2" key="1">
    <citation type="journal article" date="2014" name="Nat. Genet.">
        <title>Genome and transcriptome of the porcine whipworm Trichuris suis.</title>
        <authorList>
            <person name="Jex A.R."/>
            <person name="Nejsum P."/>
            <person name="Schwarz E.M."/>
            <person name="Hu L."/>
            <person name="Young N.D."/>
            <person name="Hall R.S."/>
            <person name="Korhonen P.K."/>
            <person name="Liao S."/>
            <person name="Thamsborg S."/>
            <person name="Xia J."/>
            <person name="Xu P."/>
            <person name="Wang S."/>
            <person name="Scheerlinck J.P."/>
            <person name="Hofmann A."/>
            <person name="Sternberg P.W."/>
            <person name="Wang J."/>
            <person name="Gasser R.B."/>
        </authorList>
    </citation>
    <scope>NUCLEOTIDE SEQUENCE [LARGE SCALE GENOMIC DNA]</scope>
    <source>
        <strain evidence="1">DCEP-RM93M</strain>
    </source>
</reference>
<dbReference type="GO" id="GO:0003712">
    <property type="term" value="F:transcription coregulator activity"/>
    <property type="evidence" value="ECO:0007669"/>
    <property type="project" value="TreeGrafter"/>
</dbReference>
<feature type="non-terminal residue" evidence="1">
    <location>
        <position position="1"/>
    </location>
</feature>
<keyword evidence="2" id="KW-1185">Reference proteome</keyword>
<dbReference type="Proteomes" id="UP000030764">
    <property type="component" value="Unassembled WGS sequence"/>
</dbReference>
<dbReference type="AlphaFoldDB" id="A0A085MI98"/>
<protein>
    <submittedName>
        <fullName evidence="1">Uncharacterized protein</fullName>
    </submittedName>
</protein>
<gene>
    <name evidence="1" type="ORF">M513_02201</name>
</gene>
<dbReference type="GO" id="GO:0006357">
    <property type="term" value="P:regulation of transcription by RNA polymerase II"/>
    <property type="evidence" value="ECO:0007669"/>
    <property type="project" value="TreeGrafter"/>
</dbReference>
<dbReference type="PROSITE" id="PS50096">
    <property type="entry name" value="IQ"/>
    <property type="match status" value="2"/>
</dbReference>
<dbReference type="GO" id="GO:0005634">
    <property type="term" value="C:nucleus"/>
    <property type="evidence" value="ECO:0007669"/>
    <property type="project" value="TreeGrafter"/>
</dbReference>
<dbReference type="InterPro" id="IPR000048">
    <property type="entry name" value="IQ_motif_EF-hand-BS"/>
</dbReference>
<name>A0A085MI98_9BILA</name>
<dbReference type="Gene3D" id="1.20.5.190">
    <property type="match status" value="1"/>
</dbReference>
<dbReference type="SMART" id="SM00015">
    <property type="entry name" value="IQ"/>
    <property type="match status" value="4"/>
</dbReference>
<dbReference type="PANTHER" id="PTHR23335">
    <property type="entry name" value="CALMODULIN-BINDING TRANSCRIPTION ACTIVATOR CAMTA"/>
    <property type="match status" value="1"/>
</dbReference>
<proteinExistence type="predicted"/>
<evidence type="ECO:0000313" key="1">
    <source>
        <dbReference type="EMBL" id="KFD56944.1"/>
    </source>
</evidence>
<dbReference type="Pfam" id="PF00612">
    <property type="entry name" value="IQ"/>
    <property type="match status" value="1"/>
</dbReference>
<accession>A0A085MI98</accession>
<organism evidence="1 2">
    <name type="scientific">Trichuris suis</name>
    <name type="common">pig whipworm</name>
    <dbReference type="NCBI Taxonomy" id="68888"/>
    <lineage>
        <taxon>Eukaryota</taxon>
        <taxon>Metazoa</taxon>
        <taxon>Ecdysozoa</taxon>
        <taxon>Nematoda</taxon>
        <taxon>Enoplea</taxon>
        <taxon>Dorylaimia</taxon>
        <taxon>Trichinellida</taxon>
        <taxon>Trichuridae</taxon>
        <taxon>Trichuris</taxon>
    </lineage>
</organism>
<dbReference type="EMBL" id="KL363191">
    <property type="protein sequence ID" value="KFD56944.1"/>
    <property type="molecule type" value="Genomic_DNA"/>
</dbReference>
<dbReference type="PANTHER" id="PTHR23335:SF1">
    <property type="entry name" value="CALMODULIN-BINDING TRANSCRIPTION ACTIVATOR, ISOFORM F"/>
    <property type="match status" value="1"/>
</dbReference>
<sequence length="239" mass="28069">TDVPKCHCQSRILLLNSSTGRPPISDSNGISQHIRSPFGLRPCMEPHREGSHSSTHHQQQLGEAAKIIQNAYRHYRERLRSKRQSETEYRAAVLIQSYYRRYRQHCHFKRLHRAAIYIQKHFREKKCKLRQLEKITMQYTTLTRGSKSSATSLSSQQSATLYAIRKPTVNISMGKSDLLFLRQTLAAMRIQHAFRNHRQRRVVSRIIQKLIIISKLKMKLRKFCEINSKDKFDQEPGED</sequence>
<dbReference type="InterPro" id="IPR027417">
    <property type="entry name" value="P-loop_NTPase"/>
</dbReference>
<evidence type="ECO:0000313" key="2">
    <source>
        <dbReference type="Proteomes" id="UP000030764"/>
    </source>
</evidence>
<dbReference type="GO" id="GO:0003690">
    <property type="term" value="F:double-stranded DNA binding"/>
    <property type="evidence" value="ECO:0007669"/>
    <property type="project" value="TreeGrafter"/>
</dbReference>